<accession>A0A1B6GKN5</accession>
<proteinExistence type="predicted"/>
<gene>
    <name evidence="2" type="ORF">g.26810</name>
</gene>
<dbReference type="EMBL" id="GECZ01006755">
    <property type="protein sequence ID" value="JAS63014.1"/>
    <property type="molecule type" value="Transcribed_RNA"/>
</dbReference>
<feature type="non-terminal residue" evidence="2">
    <location>
        <position position="1"/>
    </location>
</feature>
<feature type="region of interest" description="Disordered" evidence="1">
    <location>
        <begin position="21"/>
        <end position="97"/>
    </location>
</feature>
<name>A0A1B6GKN5_9HEMI</name>
<organism evidence="2">
    <name type="scientific">Cuerna arida</name>
    <dbReference type="NCBI Taxonomy" id="1464854"/>
    <lineage>
        <taxon>Eukaryota</taxon>
        <taxon>Metazoa</taxon>
        <taxon>Ecdysozoa</taxon>
        <taxon>Arthropoda</taxon>
        <taxon>Hexapoda</taxon>
        <taxon>Insecta</taxon>
        <taxon>Pterygota</taxon>
        <taxon>Neoptera</taxon>
        <taxon>Paraneoptera</taxon>
        <taxon>Hemiptera</taxon>
        <taxon>Auchenorrhyncha</taxon>
        <taxon>Membracoidea</taxon>
        <taxon>Cicadellidae</taxon>
        <taxon>Cicadellinae</taxon>
        <taxon>Proconiini</taxon>
        <taxon>Cuerna</taxon>
    </lineage>
</organism>
<sequence>SCSSRDDALNRTYDVCRLNETYTVSRDDSGAQGSRGLECEEDSPIGSQGRSDDGTPPNVMGLSSGQDVSPVAGPSGACRGPSPPTPAARPLDSSMHRRLYMSGMSECEDVISPHATPEGRWSPGTEPSLGRSDETYAYDTDDTCPPGIPEDISLEDDVFESPGPPLPNWARAALRQEQLQMQRAA</sequence>
<dbReference type="AlphaFoldDB" id="A0A1B6GKN5"/>
<evidence type="ECO:0000313" key="2">
    <source>
        <dbReference type="EMBL" id="JAS63014.1"/>
    </source>
</evidence>
<feature type="region of interest" description="Disordered" evidence="1">
    <location>
        <begin position="110"/>
        <end position="168"/>
    </location>
</feature>
<protein>
    <submittedName>
        <fullName evidence="2">Uncharacterized protein</fullName>
    </submittedName>
</protein>
<evidence type="ECO:0000256" key="1">
    <source>
        <dbReference type="SAM" id="MobiDB-lite"/>
    </source>
</evidence>
<reference evidence="2" key="1">
    <citation type="submission" date="2015-11" db="EMBL/GenBank/DDBJ databases">
        <title>De novo transcriptome assembly of four potential Pierce s Disease insect vectors from Arizona vineyards.</title>
        <authorList>
            <person name="Tassone E.E."/>
        </authorList>
    </citation>
    <scope>NUCLEOTIDE SEQUENCE</scope>
</reference>
<feature type="non-terminal residue" evidence="2">
    <location>
        <position position="185"/>
    </location>
</feature>